<organism evidence="3 4">
    <name type="scientific">Candidatus Kerfeldbacteria bacterium CG_4_10_14_0_8_um_filter_42_10</name>
    <dbReference type="NCBI Taxonomy" id="2014248"/>
    <lineage>
        <taxon>Bacteria</taxon>
        <taxon>Candidatus Kerfeldiibacteriota</taxon>
    </lineage>
</organism>
<dbReference type="GO" id="GO:0005737">
    <property type="term" value="C:cytoplasm"/>
    <property type="evidence" value="ECO:0007669"/>
    <property type="project" value="TreeGrafter"/>
</dbReference>
<accession>A0A2M7RI89</accession>
<dbReference type="EMBL" id="PFMD01000052">
    <property type="protein sequence ID" value="PIY96267.1"/>
    <property type="molecule type" value="Genomic_DNA"/>
</dbReference>
<dbReference type="Pfam" id="PF02594">
    <property type="entry name" value="DUF167"/>
    <property type="match status" value="1"/>
</dbReference>
<proteinExistence type="inferred from homology"/>
<dbReference type="SMART" id="SM01152">
    <property type="entry name" value="DUF167"/>
    <property type="match status" value="1"/>
</dbReference>
<evidence type="ECO:0000256" key="1">
    <source>
        <dbReference type="ARBA" id="ARBA00010364"/>
    </source>
</evidence>
<evidence type="ECO:0000313" key="4">
    <source>
        <dbReference type="Proteomes" id="UP000230779"/>
    </source>
</evidence>
<dbReference type="AlphaFoldDB" id="A0A2M7RI89"/>
<comment type="caution">
    <text evidence="3">The sequence shown here is derived from an EMBL/GenBank/DDBJ whole genome shotgun (WGS) entry which is preliminary data.</text>
</comment>
<dbReference type="PANTHER" id="PTHR13420:SF7">
    <property type="entry name" value="UPF0235 PROTEIN C15ORF40"/>
    <property type="match status" value="1"/>
</dbReference>
<dbReference type="PANTHER" id="PTHR13420">
    <property type="entry name" value="UPF0235 PROTEIN C15ORF40"/>
    <property type="match status" value="1"/>
</dbReference>
<gene>
    <name evidence="3" type="ORF">COY66_04480</name>
</gene>
<name>A0A2M7RI89_9BACT</name>
<dbReference type="NCBIfam" id="TIGR00251">
    <property type="entry name" value="DUF167 family protein"/>
    <property type="match status" value="1"/>
</dbReference>
<reference evidence="3 4" key="1">
    <citation type="submission" date="2017-09" db="EMBL/GenBank/DDBJ databases">
        <title>Depth-based differentiation of microbial function through sediment-hosted aquifers and enrichment of novel symbionts in the deep terrestrial subsurface.</title>
        <authorList>
            <person name="Probst A.J."/>
            <person name="Ladd B."/>
            <person name="Jarett J.K."/>
            <person name="Geller-Mcgrath D.E."/>
            <person name="Sieber C.M."/>
            <person name="Emerson J.B."/>
            <person name="Anantharaman K."/>
            <person name="Thomas B.C."/>
            <person name="Malmstrom R."/>
            <person name="Stieglmeier M."/>
            <person name="Klingl A."/>
            <person name="Woyke T."/>
            <person name="Ryan C.M."/>
            <person name="Banfield J.F."/>
        </authorList>
    </citation>
    <scope>NUCLEOTIDE SEQUENCE [LARGE SCALE GENOMIC DNA]</scope>
    <source>
        <strain evidence="3">CG_4_10_14_0_8_um_filter_42_10</strain>
    </source>
</reference>
<comment type="similarity">
    <text evidence="1 2">Belongs to the UPF0235 family.</text>
</comment>
<evidence type="ECO:0000256" key="2">
    <source>
        <dbReference type="HAMAP-Rule" id="MF_00634"/>
    </source>
</evidence>
<dbReference type="InterPro" id="IPR036591">
    <property type="entry name" value="YggU-like_sf"/>
</dbReference>
<protein>
    <recommendedName>
        <fullName evidence="2">UPF0235 protein COY66_04480</fullName>
    </recommendedName>
</protein>
<dbReference type="Gene3D" id="3.30.1200.10">
    <property type="entry name" value="YggU-like"/>
    <property type="match status" value="1"/>
</dbReference>
<evidence type="ECO:0000313" key="3">
    <source>
        <dbReference type="EMBL" id="PIY96267.1"/>
    </source>
</evidence>
<dbReference type="SUPFAM" id="SSF69786">
    <property type="entry name" value="YggU-like"/>
    <property type="match status" value="1"/>
</dbReference>
<dbReference type="InterPro" id="IPR003746">
    <property type="entry name" value="DUF167"/>
</dbReference>
<dbReference type="Proteomes" id="UP000230779">
    <property type="component" value="Unassembled WGS sequence"/>
</dbReference>
<dbReference type="HAMAP" id="MF_00634">
    <property type="entry name" value="UPF0235"/>
    <property type="match status" value="1"/>
</dbReference>
<sequence length="115" mass="13135">MFWKQTEKGIRVNLKVIANSKKNEIVAENGDFLRIKIKARAEKGKANKVLNEYLAKFFGVAKKDIVIIKGEHSHFKTVFIGIDKNNFLRNLNCIFSTTILKLPNRKSPSSGNMRN</sequence>